<comment type="caution">
    <text evidence="1">The sequence shown here is derived from an EMBL/GenBank/DDBJ whole genome shotgun (WGS) entry which is preliminary data.</text>
</comment>
<protein>
    <recommendedName>
        <fullName evidence="3">Butirosin biosynthesis protein H N-terminal domain-containing protein</fullName>
    </recommendedName>
</protein>
<name>U4R008_9FIRM</name>
<evidence type="ECO:0008006" key="3">
    <source>
        <dbReference type="Google" id="ProtNLM"/>
    </source>
</evidence>
<organism evidence="1 2">
    <name type="scientific">Ruminiclostridium papyrosolvens C7</name>
    <dbReference type="NCBI Taxonomy" id="1330534"/>
    <lineage>
        <taxon>Bacteria</taxon>
        <taxon>Bacillati</taxon>
        <taxon>Bacillota</taxon>
        <taxon>Clostridia</taxon>
        <taxon>Eubacteriales</taxon>
        <taxon>Oscillospiraceae</taxon>
        <taxon>Ruminiclostridium</taxon>
    </lineage>
</organism>
<accession>U4R008</accession>
<dbReference type="AlphaFoldDB" id="U4R008"/>
<dbReference type="Proteomes" id="UP000016860">
    <property type="component" value="Unassembled WGS sequence"/>
</dbReference>
<evidence type="ECO:0000313" key="1">
    <source>
        <dbReference type="EMBL" id="EPR10592.1"/>
    </source>
</evidence>
<dbReference type="STRING" id="1330534.L323_13830"/>
<dbReference type="EMBL" id="ATAY01000063">
    <property type="protein sequence ID" value="EPR10592.1"/>
    <property type="molecule type" value="Genomic_DNA"/>
</dbReference>
<sequence length="352" mass="41873">MISNVSYKKVKMQLKINQPPIVCYLHHAYPLTSAMHHEDFNSWFFSNYIQLEYRCQTKEVNFFTYVICGNSVFIPILDYKILDLEFIFKSNIDIIEFIKNSIENGYYVTTYIDEFFIPERTAYKNNHFRHDIMIYGFDLNKKIFNVTGYNDRSDYATSSVDFSDFKNAYLNSINKQNDLILFKPKDNGSYNPSFTFDIENVKNLLYDYVFSQDSSHRLRAIGNPKENFTYGIEVYNELMNCYRWAIEIDKKVCDIRQPHLLYEHKKTMVDRIHFLVAKKYLKREYDFASTYTELKINALKMRNVIIKYNKVNDKSLINRSIENLQNMFEKEKKTAQDLLEAISDNVAVTSQK</sequence>
<evidence type="ECO:0000313" key="2">
    <source>
        <dbReference type="Proteomes" id="UP000016860"/>
    </source>
</evidence>
<proteinExistence type="predicted"/>
<reference evidence="1 2" key="1">
    <citation type="journal article" date="2013" name="Genome Announc.">
        <title>Draft Genome Sequence of the Cellulolytic Bacterium Clostridium papyrosolvens C7 (ATCC 700395).</title>
        <authorList>
            <person name="Zepeda V."/>
            <person name="Dassa B."/>
            <person name="Borovok I."/>
            <person name="Lamed R."/>
            <person name="Bayer E.A."/>
            <person name="Cate J.H."/>
        </authorList>
    </citation>
    <scope>NUCLEOTIDE SEQUENCE [LARGE SCALE GENOMIC DNA]</scope>
    <source>
        <strain evidence="1 2">C7</strain>
    </source>
</reference>
<gene>
    <name evidence="1" type="ORF">L323_13830</name>
</gene>
<dbReference type="OrthoDB" id="1738415at2"/>
<dbReference type="PATRIC" id="fig|1330534.3.peg.2747"/>
<dbReference type="RefSeq" id="WP_020816237.1">
    <property type="nucleotide sequence ID" value="NZ_ATAY01000063.1"/>
</dbReference>